<keyword evidence="5" id="KW-1185">Reference proteome</keyword>
<dbReference type="Pfam" id="PF21948">
    <property type="entry name" value="LplA-B_cat"/>
    <property type="match status" value="1"/>
</dbReference>
<evidence type="ECO:0000256" key="1">
    <source>
        <dbReference type="ARBA" id="ARBA00005085"/>
    </source>
</evidence>
<dbReference type="InterPro" id="IPR045864">
    <property type="entry name" value="aa-tRNA-synth_II/BPL/LPL"/>
</dbReference>
<proteinExistence type="inferred from homology"/>
<keyword evidence="4" id="KW-0808">Transferase</keyword>
<dbReference type="GO" id="GO:0009249">
    <property type="term" value="P:protein lipoylation"/>
    <property type="evidence" value="ECO:0007669"/>
    <property type="project" value="InterPro"/>
</dbReference>
<dbReference type="STRING" id="104421.E2AJM6"/>
<dbReference type="Gene3D" id="3.30.930.10">
    <property type="entry name" value="Bira Bifunctional Protein, Domain 2"/>
    <property type="match status" value="1"/>
</dbReference>
<dbReference type="Proteomes" id="UP000000311">
    <property type="component" value="Unassembled WGS sequence"/>
</dbReference>
<dbReference type="InterPro" id="IPR004143">
    <property type="entry name" value="BPL_LPL_catalytic"/>
</dbReference>
<dbReference type="UniPathway" id="UPA00537">
    <property type="reaction ID" value="UER00595"/>
</dbReference>
<evidence type="ECO:0000259" key="3">
    <source>
        <dbReference type="PROSITE" id="PS51733"/>
    </source>
</evidence>
<sequence length="401" mass="45989">MFLPTRLIVIARRCLPRLDSIGVARHASTYKTTYTKRNEGVDSIKKSVFMSQSTNVFVNLALEHWLYRNFNFSNHHVLLCYINDPCVVFGRHQNPWLECNVHAAEKEGIALVRRNSGGGTVYHDKGNLNLTFFSRRDRYNRNYNLKIITNTLLRHWDLNSEINKRDDIIVDGDYKVSGSAAKLGMSNAYHHCTLLVKVNKANLNSILEKKENGIVTNATTSTHSAIMNLSDINPNIHMKKLIACIGWEYMRTKALVCEDGEYDFVQQQKGFQYINPNEHWFPGINQFINDFGSWDWNYGKTPKFTITRTFDVSTNDDKIHRLNLNLEIENGIVEGIRMNLPAGLVSTSDQDVSVISNLRGTRYNHEVTEKIISEIGKIVTLNTIQSIDENNVRRFDEATLQ</sequence>
<gene>
    <name evidence="4" type="ORF">EAG_03431</name>
</gene>
<dbReference type="KEGG" id="cfo:105253153"/>
<evidence type="ECO:0000313" key="4">
    <source>
        <dbReference type="EMBL" id="EFN66353.1"/>
    </source>
</evidence>
<dbReference type="EMBL" id="GL440049">
    <property type="protein sequence ID" value="EFN66353.1"/>
    <property type="molecule type" value="Genomic_DNA"/>
</dbReference>
<dbReference type="GO" id="GO:0005739">
    <property type="term" value="C:mitochondrion"/>
    <property type="evidence" value="ECO:0007669"/>
    <property type="project" value="TreeGrafter"/>
</dbReference>
<dbReference type="InterPro" id="IPR004562">
    <property type="entry name" value="LipoylTrfase_LipoateP_Ligase"/>
</dbReference>
<dbReference type="Gene3D" id="3.30.390.50">
    <property type="entry name" value="CO dehydrogenase flavoprotein, C-terminal domain"/>
    <property type="match status" value="1"/>
</dbReference>
<comment type="pathway">
    <text evidence="1">Protein modification; protein lipoylation via exogenous pathway; protein N(6)-(lipoyl)lysine from lipoate: step 2/2.</text>
</comment>
<evidence type="ECO:0000256" key="2">
    <source>
        <dbReference type="ARBA" id="ARBA00008242"/>
    </source>
</evidence>
<dbReference type="AlphaFoldDB" id="E2AJM6"/>
<dbReference type="FunCoup" id="E2AJM6">
    <property type="interactions" value="682"/>
</dbReference>
<dbReference type="InParanoid" id="E2AJM6"/>
<dbReference type="CDD" id="cd16443">
    <property type="entry name" value="LplA"/>
    <property type="match status" value="1"/>
</dbReference>
<dbReference type="SUPFAM" id="SSF55681">
    <property type="entry name" value="Class II aaRS and biotin synthetases"/>
    <property type="match status" value="1"/>
</dbReference>
<dbReference type="PANTHER" id="PTHR12561:SF3">
    <property type="entry name" value="LIPOYLTRANSFERASE 1, MITOCHONDRIAL"/>
    <property type="match status" value="1"/>
</dbReference>
<dbReference type="OrthoDB" id="201621at2759"/>
<feature type="domain" description="BPL/LPL catalytic" evidence="3">
    <location>
        <begin position="72"/>
        <end position="257"/>
    </location>
</feature>
<name>E2AJM6_CAMFO</name>
<reference evidence="4 5" key="1">
    <citation type="journal article" date="2010" name="Science">
        <title>Genomic comparison of the ants Camponotus floridanus and Harpegnathos saltator.</title>
        <authorList>
            <person name="Bonasio R."/>
            <person name="Zhang G."/>
            <person name="Ye C."/>
            <person name="Mutti N.S."/>
            <person name="Fang X."/>
            <person name="Qin N."/>
            <person name="Donahue G."/>
            <person name="Yang P."/>
            <person name="Li Q."/>
            <person name="Li C."/>
            <person name="Zhang P."/>
            <person name="Huang Z."/>
            <person name="Berger S.L."/>
            <person name="Reinberg D."/>
            <person name="Wang J."/>
            <person name="Liebig J."/>
        </authorList>
    </citation>
    <scope>NUCLEOTIDE SEQUENCE [LARGE SCALE GENOMIC DNA]</scope>
    <source>
        <strain evidence="5">C129</strain>
    </source>
</reference>
<dbReference type="PANTHER" id="PTHR12561">
    <property type="entry name" value="LIPOATE-PROTEIN LIGASE"/>
    <property type="match status" value="1"/>
</dbReference>
<evidence type="ECO:0000313" key="5">
    <source>
        <dbReference type="Proteomes" id="UP000000311"/>
    </source>
</evidence>
<dbReference type="PROSITE" id="PS51733">
    <property type="entry name" value="BPL_LPL_CATALYTIC"/>
    <property type="match status" value="1"/>
</dbReference>
<comment type="similarity">
    <text evidence="2">Belongs to the LplA family.</text>
</comment>
<protein>
    <submittedName>
        <fullName evidence="4">Lipoyltransferase 1, mitochondrial</fullName>
    </submittedName>
</protein>
<organism evidence="5">
    <name type="scientific">Camponotus floridanus</name>
    <name type="common">Florida carpenter ant</name>
    <dbReference type="NCBI Taxonomy" id="104421"/>
    <lineage>
        <taxon>Eukaryota</taxon>
        <taxon>Metazoa</taxon>
        <taxon>Ecdysozoa</taxon>
        <taxon>Arthropoda</taxon>
        <taxon>Hexapoda</taxon>
        <taxon>Insecta</taxon>
        <taxon>Pterygota</taxon>
        <taxon>Neoptera</taxon>
        <taxon>Endopterygota</taxon>
        <taxon>Hymenoptera</taxon>
        <taxon>Apocrita</taxon>
        <taxon>Aculeata</taxon>
        <taxon>Formicoidea</taxon>
        <taxon>Formicidae</taxon>
        <taxon>Formicinae</taxon>
        <taxon>Camponotus</taxon>
    </lineage>
</organism>
<dbReference type="FunFam" id="3.30.930.10:FF:000045">
    <property type="entry name" value="lipoyltransferase 1, mitochondrial"/>
    <property type="match status" value="1"/>
</dbReference>
<dbReference type="OMA" id="RYQNWDW"/>
<accession>E2AJM6</accession>
<dbReference type="GO" id="GO:0017118">
    <property type="term" value="F:lipoyltransferase activity"/>
    <property type="evidence" value="ECO:0007669"/>
    <property type="project" value="TreeGrafter"/>
</dbReference>